<dbReference type="InterPro" id="IPR006214">
    <property type="entry name" value="Bax_inhibitor_1-related"/>
</dbReference>
<protein>
    <submittedName>
        <fullName evidence="7">Protein LIFEGUARD 2</fullName>
    </submittedName>
</protein>
<feature type="transmembrane region" description="Helical" evidence="5">
    <location>
        <begin position="99"/>
        <end position="122"/>
    </location>
</feature>
<evidence type="ECO:0000256" key="6">
    <source>
        <dbReference type="SAM" id="SignalP"/>
    </source>
</evidence>
<evidence type="ECO:0000256" key="2">
    <source>
        <dbReference type="ARBA" id="ARBA00022692"/>
    </source>
</evidence>
<dbReference type="PANTHER" id="PTHR23291:SF108">
    <property type="entry name" value="OS03G0795800 PROTEIN"/>
    <property type="match status" value="1"/>
</dbReference>
<feature type="transmembrane region" description="Helical" evidence="5">
    <location>
        <begin position="28"/>
        <end position="49"/>
    </location>
</feature>
<dbReference type="EMBL" id="QGNW01001107">
    <property type="protein sequence ID" value="RVW55838.1"/>
    <property type="molecule type" value="Genomic_DNA"/>
</dbReference>
<dbReference type="PANTHER" id="PTHR23291">
    <property type="entry name" value="BAX INHIBITOR-RELATED"/>
    <property type="match status" value="1"/>
</dbReference>
<accession>A0A438F748</accession>
<name>A0A438F748_VITVI</name>
<comment type="caution">
    <text evidence="5">Lacks conserved residue(s) required for the propagation of feature annotation.</text>
</comment>
<sequence length="165" mass="18481">MFSFLFLFVNDIVMCALAAFHKRHPVNLILLGMFTLTMAFTMGLSCAFVKGNKNKCYNLILGRIILEAAILTSVVTIGLTLYTFWAAKRGHDFSFLGPFLFASLLVLLVFSMIQGAGVYLSLIDNMHASSLIARSSMYRLSQIFSQLVPRLAEKCPWIFTWHAIG</sequence>
<feature type="transmembrane region" description="Helical" evidence="5">
    <location>
        <begin position="61"/>
        <end position="87"/>
    </location>
</feature>
<comment type="subcellular location">
    <subcellularLocation>
        <location evidence="1">Membrane</location>
        <topology evidence="1">Multi-pass membrane protein</topology>
    </subcellularLocation>
</comment>
<keyword evidence="2 5" id="KW-0812">Transmembrane</keyword>
<dbReference type="Pfam" id="PF01027">
    <property type="entry name" value="Bax1-I"/>
    <property type="match status" value="1"/>
</dbReference>
<dbReference type="Proteomes" id="UP000288805">
    <property type="component" value="Unassembled WGS sequence"/>
</dbReference>
<evidence type="ECO:0000256" key="3">
    <source>
        <dbReference type="ARBA" id="ARBA00022989"/>
    </source>
</evidence>
<dbReference type="GO" id="GO:0016020">
    <property type="term" value="C:membrane"/>
    <property type="evidence" value="ECO:0007669"/>
    <property type="project" value="UniProtKB-SubCell"/>
</dbReference>
<dbReference type="AlphaFoldDB" id="A0A438F748"/>
<reference evidence="7 8" key="1">
    <citation type="journal article" date="2018" name="PLoS Genet.">
        <title>Population sequencing reveals clonal diversity and ancestral inbreeding in the grapevine cultivar Chardonnay.</title>
        <authorList>
            <person name="Roach M.J."/>
            <person name="Johnson D.L."/>
            <person name="Bohlmann J."/>
            <person name="van Vuuren H.J."/>
            <person name="Jones S.J."/>
            <person name="Pretorius I.S."/>
            <person name="Schmidt S.A."/>
            <person name="Borneman A.R."/>
        </authorList>
    </citation>
    <scope>NUCLEOTIDE SEQUENCE [LARGE SCALE GENOMIC DNA]</scope>
    <source>
        <strain evidence="8">cv. Chardonnay</strain>
        <tissue evidence="7">Leaf</tissue>
    </source>
</reference>
<evidence type="ECO:0000313" key="8">
    <source>
        <dbReference type="Proteomes" id="UP000288805"/>
    </source>
</evidence>
<keyword evidence="4 5" id="KW-0472">Membrane</keyword>
<comment type="similarity">
    <text evidence="5">Belongs to the BI1 family.</text>
</comment>
<keyword evidence="6" id="KW-0732">Signal</keyword>
<comment type="caution">
    <text evidence="7">The sequence shown here is derived from an EMBL/GenBank/DDBJ whole genome shotgun (WGS) entry which is preliminary data.</text>
</comment>
<proteinExistence type="inferred from homology"/>
<feature type="signal peptide" evidence="6">
    <location>
        <begin position="1"/>
        <end position="18"/>
    </location>
</feature>
<feature type="chain" id="PRO_5018999671" evidence="6">
    <location>
        <begin position="19"/>
        <end position="165"/>
    </location>
</feature>
<evidence type="ECO:0000313" key="7">
    <source>
        <dbReference type="EMBL" id="RVW55838.1"/>
    </source>
</evidence>
<keyword evidence="3 5" id="KW-1133">Transmembrane helix</keyword>
<gene>
    <name evidence="7" type="primary">LFG2</name>
    <name evidence="7" type="ORF">CK203_075745</name>
</gene>
<organism evidence="7 8">
    <name type="scientific">Vitis vinifera</name>
    <name type="common">Grape</name>
    <dbReference type="NCBI Taxonomy" id="29760"/>
    <lineage>
        <taxon>Eukaryota</taxon>
        <taxon>Viridiplantae</taxon>
        <taxon>Streptophyta</taxon>
        <taxon>Embryophyta</taxon>
        <taxon>Tracheophyta</taxon>
        <taxon>Spermatophyta</taxon>
        <taxon>Magnoliopsida</taxon>
        <taxon>eudicotyledons</taxon>
        <taxon>Gunneridae</taxon>
        <taxon>Pentapetalae</taxon>
        <taxon>rosids</taxon>
        <taxon>Vitales</taxon>
        <taxon>Vitaceae</taxon>
        <taxon>Viteae</taxon>
        <taxon>Vitis</taxon>
    </lineage>
</organism>
<evidence type="ECO:0000256" key="5">
    <source>
        <dbReference type="RuleBase" id="RU004379"/>
    </source>
</evidence>
<evidence type="ECO:0000256" key="4">
    <source>
        <dbReference type="ARBA" id="ARBA00023136"/>
    </source>
</evidence>
<evidence type="ECO:0000256" key="1">
    <source>
        <dbReference type="ARBA" id="ARBA00004141"/>
    </source>
</evidence>